<dbReference type="Proteomes" id="UP000012062">
    <property type="component" value="Unassembled WGS sequence"/>
</dbReference>
<comment type="caution">
    <text evidence="2">The sequence shown here is derived from an EMBL/GenBank/DDBJ whole genome shotgun (WGS) entry which is preliminary data.</text>
</comment>
<dbReference type="RefSeq" id="WP_008875309.1">
    <property type="nucleotide sequence ID" value="NZ_CAUM01000097.1"/>
</dbReference>
<dbReference type="eggNOG" id="COG1022">
    <property type="taxonomic scope" value="Bacteria"/>
</dbReference>
<dbReference type="STRING" id="1297569.MESS2_310001"/>
<sequence length="354" mass="39129">MPETINERSLYRFLEANARMSPSAPAYRAKLRGVWKTWSWVEVLDEVVSLHQLLDAAGVRGGDLVGISGECNPRLYWYVLALQRAAAVPVLLNSRASQREFHRAYEKAEFSVFIAGTESEVDVAVQTRPKCPKLRLVLVLDRGLETDTHDGFVSREDDLAVGNSIHTGLDLVERPDPRAVVLCGYDEAGESLLVVWSHAAALKAAMQFASLAGLRPTDQLVTFLPVAWFGDYLQFSAALIKGALVSSAENAATVSQDMQRLAPDVLFAPVATYRKMLGSDRGRYQTLWTPGWLASRDVEILGCAWASQKPHSPMACWGGVPITAQEYRWPFKDQARFLCGRCVASRARELLCSA</sequence>
<name>M5F3G4_9HYPH</name>
<dbReference type="Gene3D" id="3.40.50.12780">
    <property type="entry name" value="N-terminal domain of ligase-like"/>
    <property type="match status" value="1"/>
</dbReference>
<dbReference type="InterPro" id="IPR000873">
    <property type="entry name" value="AMP-dep_synth/lig_dom"/>
</dbReference>
<protein>
    <recommendedName>
        <fullName evidence="1">AMP-dependent synthetase/ligase domain-containing protein</fullName>
    </recommendedName>
</protein>
<evidence type="ECO:0000313" key="3">
    <source>
        <dbReference type="Proteomes" id="UP000012062"/>
    </source>
</evidence>
<dbReference type="InterPro" id="IPR042099">
    <property type="entry name" value="ANL_N_sf"/>
</dbReference>
<gene>
    <name evidence="2" type="ORF">MESS2_310001</name>
</gene>
<feature type="domain" description="AMP-dependent synthetase/ligase" evidence="1">
    <location>
        <begin position="14"/>
        <end position="146"/>
    </location>
</feature>
<reference evidence="2 3" key="1">
    <citation type="submission" date="2013-02" db="EMBL/GenBank/DDBJ databases">
        <authorList>
            <person name="Genoscope - CEA"/>
        </authorList>
    </citation>
    <scope>NUCLEOTIDE SEQUENCE [LARGE SCALE GENOMIC DNA]</scope>
    <source>
        <strain evidence="2 3">STM 2683</strain>
    </source>
</reference>
<evidence type="ECO:0000313" key="2">
    <source>
        <dbReference type="EMBL" id="CCV06376.1"/>
    </source>
</evidence>
<dbReference type="SUPFAM" id="SSF56801">
    <property type="entry name" value="Acetyl-CoA synthetase-like"/>
    <property type="match status" value="1"/>
</dbReference>
<organism evidence="2 3">
    <name type="scientific">Mesorhizobium metallidurans STM 2683</name>
    <dbReference type="NCBI Taxonomy" id="1297569"/>
    <lineage>
        <taxon>Bacteria</taxon>
        <taxon>Pseudomonadati</taxon>
        <taxon>Pseudomonadota</taxon>
        <taxon>Alphaproteobacteria</taxon>
        <taxon>Hyphomicrobiales</taxon>
        <taxon>Phyllobacteriaceae</taxon>
        <taxon>Mesorhizobium</taxon>
    </lineage>
</organism>
<dbReference type="OrthoDB" id="9803968at2"/>
<keyword evidence="3" id="KW-1185">Reference proteome</keyword>
<evidence type="ECO:0000259" key="1">
    <source>
        <dbReference type="Pfam" id="PF00501"/>
    </source>
</evidence>
<dbReference type="AlphaFoldDB" id="M5F3G4"/>
<proteinExistence type="predicted"/>
<dbReference type="EMBL" id="CAUM01000097">
    <property type="protein sequence ID" value="CCV06376.1"/>
    <property type="molecule type" value="Genomic_DNA"/>
</dbReference>
<accession>M5F3G4</accession>
<dbReference type="Pfam" id="PF00501">
    <property type="entry name" value="AMP-binding"/>
    <property type="match status" value="1"/>
</dbReference>